<gene>
    <name evidence="4" type="ORF">EVG20_g4110</name>
</gene>
<dbReference type="PANTHER" id="PTHR34987">
    <property type="entry name" value="C, PUTATIVE (AFU_ORTHOLOGUE AFUA_3G02880)-RELATED"/>
    <property type="match status" value="1"/>
</dbReference>
<feature type="transmembrane region" description="Helical" evidence="1">
    <location>
        <begin position="1012"/>
        <end position="1035"/>
    </location>
</feature>
<feature type="transmembrane region" description="Helical" evidence="1">
    <location>
        <begin position="968"/>
        <end position="992"/>
    </location>
</feature>
<keyword evidence="1" id="KW-1133">Transmembrane helix</keyword>
<sequence length="1232" mass="133671">MDAQGHSGRLPSAESLHSARNTFHLHYYVVEDNLSSRFDKHSIYFLSHFLVSNQTHDGGPPGAVLVDCTRAETGSPARLRLNCIKMRPDAITSKDIIQAMHLQLVAGVVLAGSLVFASAPSGPWSAFNFAPASKVVSPKFIRESHGVVQGANHLVSSNGSAVLTGADSWVTLDFGVEVGGLISLNFDNVSSSSSISLSFTESPTFISPTTSDDSSYPSANTSYDGVLHVPAPLSIGHWTQPASCLRGGFRFLTIVSNSNDSVAISNVSCAISFMPHVSDLRDYAGYFYALDPNFHDKDFLTKIWYAGAYTVQTNTVPVNTGRQVPFVSSPGWANNATLGIAGPIIVDGAKRDRAVWPGDMGIAVSTQFVSTNDLLPTKNALSTMFAAQNPTTGALPESGPPLSQQGSDTYHMWTLVGAYNYYLYSGDDAWLQNIWTNYTKAVSFIENKTGDSGLLDVTGLRDWGRQGGGGYSAGANALYYKLLLTAAELAGYMNETNIQEGWALNATTQKVAFSQAFWDSEAGMFRDNSTTSLHPQDANSLVLLYNLTMTPLQAASVSAGLQKNWNDIGAIAPELPDNISPFISGFELAGHFASGNDARAMDLLRREWGYMLYTNISVQSTLLEGFTSNGSLFYRSYQGYNYDPSYTSHSHGWSSGPTSALTFYVAGLTVTAPQGREWSVAPHLSGLTAAEGGFETPLGWFGARWNASDSAFALSIDVPKGTKGVVRLPKAGDTTVDGRRATVRGDLTLSLAGGEHSINIRTHPYSLYPFKRVAINRGRRINDTVPSEDRLELPIFRDTPIATDMPMLPQIFFVDLVCEAVLYGVYLVIFCAAAHLMIARRKRSWVNITIMALLFAMFGISTAYFILSVMSIAEPFLRPDEGSQGEFFLGLGSSVTVAQMVLEGFNCVIGDSIVIWRAWVICNRKFWILATPACLLCGTTFCAFALAYEASLFSSSSTGTVTGGFAKFSFAFGALTFATNAFMTSIIAYHTWMHHRFIKTVLSIYTNPYRKLLLLLIESGGLYCVTWLTSIILLALQSPGIYIMNDIAAQLTGIYPTLIIVLVCLELTHPTVGKDLDSSQLRSSQLPRHTSHSVQFRPNTSAASDALEVELGNVDSIKTMGSLRTDARALHGGTALGFVNLGLLIIINEKYIEYMEYNVAWEQLHGKSAAETISMIFQSLVARVSHNTLGSPDSIEGRLWQGIVTLLRLYLHPEAVTDAGALPSSTAEVCRP</sequence>
<evidence type="ECO:0000313" key="4">
    <source>
        <dbReference type="EMBL" id="TFY66987.1"/>
    </source>
</evidence>
<dbReference type="EMBL" id="SEOQ01000203">
    <property type="protein sequence ID" value="TFY66987.1"/>
    <property type="molecule type" value="Genomic_DNA"/>
</dbReference>
<proteinExistence type="predicted"/>
<comment type="caution">
    <text evidence="4">The sequence shown here is derived from an EMBL/GenBank/DDBJ whole genome shotgun (WGS) entry which is preliminary data.</text>
</comment>
<dbReference type="InterPro" id="IPR012341">
    <property type="entry name" value="6hp_glycosidase-like_sf"/>
</dbReference>
<protein>
    <recommendedName>
        <fullName evidence="6">Alpha-L-rhamnosidase six-hairpin glycosidase domain-containing protein</fullName>
    </recommendedName>
</protein>
<dbReference type="Proteomes" id="UP000298327">
    <property type="component" value="Unassembled WGS sequence"/>
</dbReference>
<feature type="transmembrane region" description="Helical" evidence="1">
    <location>
        <begin position="887"/>
        <end position="914"/>
    </location>
</feature>
<dbReference type="AlphaFoldDB" id="A0A4Y9YZ01"/>
<reference evidence="4 5" key="1">
    <citation type="submission" date="2019-02" db="EMBL/GenBank/DDBJ databases">
        <title>Genome sequencing of the rare red list fungi Dentipellis fragilis.</title>
        <authorList>
            <person name="Buettner E."/>
            <person name="Kellner H."/>
        </authorList>
    </citation>
    <scope>NUCLEOTIDE SEQUENCE [LARGE SCALE GENOMIC DNA]</scope>
    <source>
        <strain evidence="4 5">DSM 105465</strain>
    </source>
</reference>
<feature type="domain" description="Alpha-L-rhamnosidase six-hairpin glycosidase" evidence="2">
    <location>
        <begin position="344"/>
        <end position="564"/>
    </location>
</feature>
<dbReference type="SUPFAM" id="SSF48208">
    <property type="entry name" value="Six-hairpin glycosidases"/>
    <property type="match status" value="1"/>
</dbReference>
<keyword evidence="5" id="KW-1185">Reference proteome</keyword>
<dbReference type="Gene3D" id="1.50.10.10">
    <property type="match status" value="1"/>
</dbReference>
<evidence type="ECO:0000313" key="5">
    <source>
        <dbReference type="Proteomes" id="UP000298327"/>
    </source>
</evidence>
<dbReference type="Gene3D" id="2.60.420.10">
    <property type="entry name" value="Maltose phosphorylase, domain 3"/>
    <property type="match status" value="1"/>
</dbReference>
<evidence type="ECO:0000259" key="2">
    <source>
        <dbReference type="Pfam" id="PF17389"/>
    </source>
</evidence>
<evidence type="ECO:0000256" key="1">
    <source>
        <dbReference type="SAM" id="Phobius"/>
    </source>
</evidence>
<keyword evidence="1" id="KW-0472">Membrane</keyword>
<evidence type="ECO:0008006" key="6">
    <source>
        <dbReference type="Google" id="ProtNLM"/>
    </source>
</evidence>
<dbReference type="Pfam" id="PF17390">
    <property type="entry name" value="Bac_rhamnosid_C"/>
    <property type="match status" value="1"/>
</dbReference>
<name>A0A4Y9YZ01_9AGAM</name>
<feature type="transmembrane region" description="Helical" evidence="1">
    <location>
        <begin position="845"/>
        <end position="867"/>
    </location>
</feature>
<keyword evidence="1" id="KW-0812">Transmembrane</keyword>
<feature type="transmembrane region" description="Helical" evidence="1">
    <location>
        <begin position="820"/>
        <end position="838"/>
    </location>
</feature>
<dbReference type="GO" id="GO:0005975">
    <property type="term" value="P:carbohydrate metabolic process"/>
    <property type="evidence" value="ECO:0007669"/>
    <property type="project" value="InterPro"/>
</dbReference>
<feature type="domain" description="Alpha-L-rhamnosidase C-terminal" evidence="3">
    <location>
        <begin position="676"/>
        <end position="737"/>
    </location>
</feature>
<evidence type="ECO:0000259" key="3">
    <source>
        <dbReference type="Pfam" id="PF17390"/>
    </source>
</evidence>
<dbReference type="InterPro" id="IPR035398">
    <property type="entry name" value="Bac_rhamnosid_C"/>
</dbReference>
<feature type="transmembrane region" description="Helical" evidence="1">
    <location>
        <begin position="926"/>
        <end position="948"/>
    </location>
</feature>
<dbReference type="GO" id="GO:0003824">
    <property type="term" value="F:catalytic activity"/>
    <property type="evidence" value="ECO:0007669"/>
    <property type="project" value="UniProtKB-ARBA"/>
</dbReference>
<dbReference type="Pfam" id="PF17389">
    <property type="entry name" value="Bac_rhamnosid6H"/>
    <property type="match status" value="1"/>
</dbReference>
<dbReference type="PANTHER" id="PTHR34987:SF5">
    <property type="entry name" value="ALPHA-RHAMNOSIDASE"/>
    <property type="match status" value="1"/>
</dbReference>
<organism evidence="4 5">
    <name type="scientific">Dentipellis fragilis</name>
    <dbReference type="NCBI Taxonomy" id="205917"/>
    <lineage>
        <taxon>Eukaryota</taxon>
        <taxon>Fungi</taxon>
        <taxon>Dikarya</taxon>
        <taxon>Basidiomycota</taxon>
        <taxon>Agaricomycotina</taxon>
        <taxon>Agaricomycetes</taxon>
        <taxon>Russulales</taxon>
        <taxon>Hericiaceae</taxon>
        <taxon>Dentipellis</taxon>
    </lineage>
</organism>
<dbReference type="STRING" id="205917.A0A4Y9YZ01"/>
<dbReference type="InterPro" id="IPR035396">
    <property type="entry name" value="Bac_rhamnosid6H"/>
</dbReference>
<dbReference type="OrthoDB" id="10036721at2759"/>
<dbReference type="InterPro" id="IPR008928">
    <property type="entry name" value="6-hairpin_glycosidase_sf"/>
</dbReference>
<accession>A0A4Y9YZ01</accession>